<dbReference type="PANTHER" id="PTHR12514">
    <property type="entry name" value="ENHANCER OF YELLOW 2 TRANSCRIPTION FACTOR"/>
    <property type="match status" value="1"/>
</dbReference>
<name>A0ABR3GHD5_9PEZI</name>
<dbReference type="Proteomes" id="UP001447188">
    <property type="component" value="Unassembled WGS sequence"/>
</dbReference>
<comment type="caution">
    <text evidence="2">The sequence shown here is derived from an EMBL/GenBank/DDBJ whole genome shotgun (WGS) entry which is preliminary data.</text>
</comment>
<dbReference type="Gene3D" id="1.10.246.140">
    <property type="match status" value="1"/>
</dbReference>
<proteinExistence type="inferred from homology"/>
<evidence type="ECO:0000313" key="3">
    <source>
        <dbReference type="Proteomes" id="UP001447188"/>
    </source>
</evidence>
<keyword evidence="1" id="KW-0963">Cytoplasm</keyword>
<evidence type="ECO:0000256" key="1">
    <source>
        <dbReference type="HAMAP-Rule" id="MF_03046"/>
    </source>
</evidence>
<organism evidence="2 3">
    <name type="scientific">Discina gigas</name>
    <dbReference type="NCBI Taxonomy" id="1032678"/>
    <lineage>
        <taxon>Eukaryota</taxon>
        <taxon>Fungi</taxon>
        <taxon>Dikarya</taxon>
        <taxon>Ascomycota</taxon>
        <taxon>Pezizomycotina</taxon>
        <taxon>Pezizomycetes</taxon>
        <taxon>Pezizales</taxon>
        <taxon>Discinaceae</taxon>
        <taxon>Discina</taxon>
    </lineage>
</organism>
<sequence length="106" mass="12184">MTSSQANTISAQDPILRAEINRRLLESGELERLETMLLDLLRESGWYENTKKLCHERLRTQDAQIGNFNELLTDVEKRVKEKVPEKVKVEVVKAIKKVLEGMMDGS</sequence>
<comment type="subcellular location">
    <subcellularLocation>
        <location evidence="1">Nucleus</location>
        <location evidence="1">Nucleoplasm</location>
    </subcellularLocation>
    <subcellularLocation>
        <location evidence="1">Cytoplasm</location>
        <location evidence="1">P-body</location>
    </subcellularLocation>
</comment>
<gene>
    <name evidence="1 2" type="primary">SUS1</name>
    <name evidence="2" type="ORF">Q9L58_005666</name>
</gene>
<keyword evidence="1" id="KW-0804">Transcription</keyword>
<keyword evidence="1" id="KW-0509">mRNA transport</keyword>
<evidence type="ECO:0000313" key="2">
    <source>
        <dbReference type="EMBL" id="KAL0635368.1"/>
    </source>
</evidence>
<dbReference type="InterPro" id="IPR038212">
    <property type="entry name" value="TF_EnY2_sf"/>
</dbReference>
<keyword evidence="1" id="KW-0539">Nucleus</keyword>
<keyword evidence="1" id="KW-0811">Translocation</keyword>
<keyword evidence="1" id="KW-0813">Transport</keyword>
<keyword evidence="1" id="KW-0805">Transcription regulation</keyword>
<dbReference type="InterPro" id="IPR018783">
    <property type="entry name" value="TF_ENY2"/>
</dbReference>
<comment type="similarity">
    <text evidence="1">Belongs to the ENY2 family.</text>
</comment>
<reference evidence="2 3" key="1">
    <citation type="submission" date="2024-02" db="EMBL/GenBank/DDBJ databases">
        <title>Discinaceae phylogenomics.</title>
        <authorList>
            <person name="Dirks A.C."/>
            <person name="James T.Y."/>
        </authorList>
    </citation>
    <scope>NUCLEOTIDE SEQUENCE [LARGE SCALE GENOMIC DNA]</scope>
    <source>
        <strain evidence="2 3">ACD0624</strain>
    </source>
</reference>
<keyword evidence="3" id="KW-1185">Reference proteome</keyword>
<dbReference type="Pfam" id="PF10163">
    <property type="entry name" value="EnY2"/>
    <property type="match status" value="1"/>
</dbReference>
<keyword evidence="1" id="KW-0653">Protein transport</keyword>
<comment type="subunit">
    <text evidence="1">Component of the nuclear pore complex (NPC)-associated TREX-2 complex (transcription and export complex 2), composed of at least SUS1, SAC3, THP1, SEM1, and CDC31. TREX-2 contains 2 SUS1 chains. The TREX-2 complex interacts with the nucleoporin NUP1. Component of the 1.8 MDa SAGA transcription coactivator-HAT complex. SAGA is built of 5 distinct domains with specialized functions. Within the SAGA complex, SUS1, SGF11, SGF73 and UBP8 form an additional subcomplex of SAGA called the DUB module (deubiquitination module). Interacts directly with THP1, SAC3, SGF11, and with the RNA polymerase II.</text>
</comment>
<keyword evidence="1" id="KW-0010">Activator</keyword>
<keyword evidence="1" id="KW-0156">Chromatin regulator</keyword>
<comment type="function">
    <text evidence="1">Involved in mRNA export coupled transcription activation by association with both the TREX-2 and the SAGA complexes. At the promoters, SAGA is required for recruitment of the basal transcription machinery. It influences RNA polymerase II transcriptional activity through different activities such as TBP interaction and promoter selectivity, interaction with transcription activators, and chromatin modification through histone acetylation and deubiquitination. Within the SAGA complex, participates to a subcomplex required for deubiquitination of H2B and for the maintenance of steady-state H3 methylation levels. The TREX-2 complex functions in docking export-competent ribonucleoprotein particles (mRNPs) to the nuclear entrance of the nuclear pore complex (nuclear basket). TREX-2 participates in mRNA export and accurate chromatin positioning in the nucleus by tethering genes to the nuclear periphery. May also be involved in cytoplasmic mRNA decay by interaction with components of P-bodies.</text>
</comment>
<protein>
    <recommendedName>
        <fullName evidence="1">Transcription and mRNA export factor SUS1</fullName>
    </recommendedName>
</protein>
<dbReference type="HAMAP" id="MF_03046">
    <property type="entry name" value="ENY2_Sus1"/>
    <property type="match status" value="1"/>
</dbReference>
<accession>A0ABR3GHD5</accession>
<dbReference type="EMBL" id="JBBBZM010000071">
    <property type="protein sequence ID" value="KAL0635368.1"/>
    <property type="molecule type" value="Genomic_DNA"/>
</dbReference>